<comment type="caution">
    <text evidence="2">The sequence shown here is derived from an EMBL/GenBank/DDBJ whole genome shotgun (WGS) entry which is preliminary data.</text>
</comment>
<keyword evidence="1" id="KW-1133">Transmembrane helix</keyword>
<accession>A0ABU6WZN6</accession>
<dbReference type="Proteomes" id="UP001341840">
    <property type="component" value="Unassembled WGS sequence"/>
</dbReference>
<organism evidence="2 3">
    <name type="scientific">Stylosanthes scabra</name>
    <dbReference type="NCBI Taxonomy" id="79078"/>
    <lineage>
        <taxon>Eukaryota</taxon>
        <taxon>Viridiplantae</taxon>
        <taxon>Streptophyta</taxon>
        <taxon>Embryophyta</taxon>
        <taxon>Tracheophyta</taxon>
        <taxon>Spermatophyta</taxon>
        <taxon>Magnoliopsida</taxon>
        <taxon>eudicotyledons</taxon>
        <taxon>Gunneridae</taxon>
        <taxon>Pentapetalae</taxon>
        <taxon>rosids</taxon>
        <taxon>fabids</taxon>
        <taxon>Fabales</taxon>
        <taxon>Fabaceae</taxon>
        <taxon>Papilionoideae</taxon>
        <taxon>50 kb inversion clade</taxon>
        <taxon>dalbergioids sensu lato</taxon>
        <taxon>Dalbergieae</taxon>
        <taxon>Pterocarpus clade</taxon>
        <taxon>Stylosanthes</taxon>
    </lineage>
</organism>
<evidence type="ECO:0000256" key="1">
    <source>
        <dbReference type="SAM" id="Phobius"/>
    </source>
</evidence>
<keyword evidence="1" id="KW-0812">Transmembrane</keyword>
<evidence type="ECO:0000313" key="3">
    <source>
        <dbReference type="Proteomes" id="UP001341840"/>
    </source>
</evidence>
<keyword evidence="3" id="KW-1185">Reference proteome</keyword>
<dbReference type="EMBL" id="JASCZI010194932">
    <property type="protein sequence ID" value="MED6191370.1"/>
    <property type="molecule type" value="Genomic_DNA"/>
</dbReference>
<sequence>MVPSRFQINRRRMWAIVTRNPRLEIQPRIPIYFTMTLMMMMLTMSPRFCLRRGMRMTKKKKTCKG</sequence>
<reference evidence="2 3" key="1">
    <citation type="journal article" date="2023" name="Plants (Basel)">
        <title>Bridging the Gap: Combining Genomics and Transcriptomics Approaches to Understand Stylosanthes scabra, an Orphan Legume from the Brazilian Caatinga.</title>
        <authorList>
            <person name="Ferreira-Neto J.R.C."/>
            <person name="da Silva M.D."/>
            <person name="Binneck E."/>
            <person name="de Melo N.F."/>
            <person name="da Silva R.H."/>
            <person name="de Melo A.L.T.M."/>
            <person name="Pandolfi V."/>
            <person name="Bustamante F.O."/>
            <person name="Brasileiro-Vidal A.C."/>
            <person name="Benko-Iseppon A.M."/>
        </authorList>
    </citation>
    <scope>NUCLEOTIDE SEQUENCE [LARGE SCALE GENOMIC DNA]</scope>
    <source>
        <tissue evidence="2">Leaves</tissue>
    </source>
</reference>
<protein>
    <submittedName>
        <fullName evidence="2">Uncharacterized protein</fullName>
    </submittedName>
</protein>
<proteinExistence type="predicted"/>
<feature type="transmembrane region" description="Helical" evidence="1">
    <location>
        <begin position="29"/>
        <end position="50"/>
    </location>
</feature>
<evidence type="ECO:0000313" key="2">
    <source>
        <dbReference type="EMBL" id="MED6191370.1"/>
    </source>
</evidence>
<name>A0ABU6WZN6_9FABA</name>
<feature type="non-terminal residue" evidence="2">
    <location>
        <position position="65"/>
    </location>
</feature>
<gene>
    <name evidence="2" type="ORF">PIB30_115781</name>
</gene>
<keyword evidence="1" id="KW-0472">Membrane</keyword>